<dbReference type="Proteomes" id="UP000566819">
    <property type="component" value="Unassembled WGS sequence"/>
</dbReference>
<evidence type="ECO:0000256" key="8">
    <source>
        <dbReference type="SAM" id="Phobius"/>
    </source>
</evidence>
<evidence type="ECO:0000256" key="7">
    <source>
        <dbReference type="PROSITE-ProRule" id="PRU01094"/>
    </source>
</evidence>
<dbReference type="GO" id="GO:0043022">
    <property type="term" value="F:ribosome binding"/>
    <property type="evidence" value="ECO:0007669"/>
    <property type="project" value="InterPro"/>
</dbReference>
<keyword evidence="5 7" id="KW-0496">Mitochondrion</keyword>
<keyword evidence="2 8" id="KW-0812">Transmembrane</keyword>
<evidence type="ECO:0000313" key="11">
    <source>
        <dbReference type="Proteomes" id="UP000566819"/>
    </source>
</evidence>
<comment type="subcellular location">
    <subcellularLocation>
        <location evidence="1">Mitochondrion inner membrane</location>
        <topology evidence="1">Single-pass membrane protein</topology>
    </subcellularLocation>
</comment>
<dbReference type="EMBL" id="JAAMPI010000456">
    <property type="protein sequence ID" value="KAF4631320.1"/>
    <property type="molecule type" value="Genomic_DNA"/>
</dbReference>
<dbReference type="OrthoDB" id="73691at2759"/>
<gene>
    <name evidence="10" type="ORF">G7Y89_g6818</name>
</gene>
<dbReference type="Pfam" id="PF07766">
    <property type="entry name" value="LETM1_RBD"/>
    <property type="match status" value="1"/>
</dbReference>
<dbReference type="InterPro" id="IPR033122">
    <property type="entry name" value="LETM1-like_RBD"/>
</dbReference>
<protein>
    <recommendedName>
        <fullName evidence="9">Letm1 RBD domain-containing protein</fullName>
    </recommendedName>
</protein>
<reference evidence="10 11" key="1">
    <citation type="submission" date="2020-03" db="EMBL/GenBank/DDBJ databases">
        <title>Draft Genome Sequence of Cudoniella acicularis.</title>
        <authorList>
            <person name="Buettner E."/>
            <person name="Kellner H."/>
        </authorList>
    </citation>
    <scope>NUCLEOTIDE SEQUENCE [LARGE SCALE GENOMIC DNA]</scope>
    <source>
        <strain evidence="10 11">DSM 108380</strain>
    </source>
</reference>
<dbReference type="PANTHER" id="PTHR14009:SF6">
    <property type="entry name" value="LETM1 RBD DOMAIN-CONTAINING PROTEIN"/>
    <property type="match status" value="1"/>
</dbReference>
<evidence type="ECO:0000313" key="10">
    <source>
        <dbReference type="EMBL" id="KAF4631320.1"/>
    </source>
</evidence>
<evidence type="ECO:0000256" key="6">
    <source>
        <dbReference type="ARBA" id="ARBA00023136"/>
    </source>
</evidence>
<dbReference type="PROSITE" id="PS51758">
    <property type="entry name" value="LETM1_RBD"/>
    <property type="match status" value="1"/>
</dbReference>
<evidence type="ECO:0000256" key="5">
    <source>
        <dbReference type="ARBA" id="ARBA00023128"/>
    </source>
</evidence>
<evidence type="ECO:0000256" key="3">
    <source>
        <dbReference type="ARBA" id="ARBA00022792"/>
    </source>
</evidence>
<evidence type="ECO:0000256" key="4">
    <source>
        <dbReference type="ARBA" id="ARBA00022989"/>
    </source>
</evidence>
<name>A0A8H4W4E4_9HELO</name>
<dbReference type="InterPro" id="IPR044202">
    <property type="entry name" value="LETM1/MDM38-like"/>
</dbReference>
<dbReference type="AlphaFoldDB" id="A0A8H4W4E4"/>
<sequence length="323" mass="36287">MTTLTTRGLRTASLFQRAHSTSFQPQFLSSQLSLQFRPASSSAATSSSTAPLRSPLNGPLSTLPASLALPIRSEHESTFKYLLALGKAYANFYKTGGKHIFTNFRASQPIQALIDNEYRGSIRSAVSSGALSRSDFQLLYRSWHDVKRVPIFALVFIICGEFTPLVVIALSNVVPWTCRIPKQIDSDRKKLEDRRRISFRNLTTAPPEKAGVEGLERQQLVHISWSLGLSSSIWDWLGGKYPGLPNAILRRKVRNTVEYLEMDDGLIGKPHRVKELETEEVRMALVERGVDILGKSEEKLRVDLIAWLQSRQKAPVEQLLLTR</sequence>
<comment type="caution">
    <text evidence="10">The sequence shown here is derived from an EMBL/GenBank/DDBJ whole genome shotgun (WGS) entry which is preliminary data.</text>
</comment>
<evidence type="ECO:0000256" key="1">
    <source>
        <dbReference type="ARBA" id="ARBA00004434"/>
    </source>
</evidence>
<dbReference type="PANTHER" id="PTHR14009">
    <property type="entry name" value="LEUCINE ZIPPER-EF-HAND CONTAINING TRANSMEMBRANE PROTEIN"/>
    <property type="match status" value="1"/>
</dbReference>
<feature type="transmembrane region" description="Helical" evidence="8">
    <location>
        <begin position="151"/>
        <end position="174"/>
    </location>
</feature>
<keyword evidence="11" id="KW-1185">Reference proteome</keyword>
<evidence type="ECO:0000256" key="2">
    <source>
        <dbReference type="ARBA" id="ARBA00022692"/>
    </source>
</evidence>
<organism evidence="10 11">
    <name type="scientific">Cudoniella acicularis</name>
    <dbReference type="NCBI Taxonomy" id="354080"/>
    <lineage>
        <taxon>Eukaryota</taxon>
        <taxon>Fungi</taxon>
        <taxon>Dikarya</taxon>
        <taxon>Ascomycota</taxon>
        <taxon>Pezizomycotina</taxon>
        <taxon>Leotiomycetes</taxon>
        <taxon>Helotiales</taxon>
        <taxon>Tricladiaceae</taxon>
        <taxon>Cudoniella</taxon>
    </lineage>
</organism>
<evidence type="ECO:0000259" key="9">
    <source>
        <dbReference type="PROSITE" id="PS51758"/>
    </source>
</evidence>
<keyword evidence="6 8" id="KW-0472">Membrane</keyword>
<dbReference type="GO" id="GO:0030003">
    <property type="term" value="P:intracellular monoatomic cation homeostasis"/>
    <property type="evidence" value="ECO:0007669"/>
    <property type="project" value="TreeGrafter"/>
</dbReference>
<dbReference type="GO" id="GO:0005743">
    <property type="term" value="C:mitochondrial inner membrane"/>
    <property type="evidence" value="ECO:0007669"/>
    <property type="project" value="UniProtKB-SubCell"/>
</dbReference>
<keyword evidence="3" id="KW-0999">Mitochondrion inner membrane</keyword>
<proteinExistence type="predicted"/>
<keyword evidence="4 8" id="KW-1133">Transmembrane helix</keyword>
<accession>A0A8H4W4E4</accession>
<feature type="domain" description="Letm1 RBD" evidence="9">
    <location>
        <begin position="145"/>
        <end position="323"/>
    </location>
</feature>